<dbReference type="Pfam" id="PF11738">
    <property type="entry name" value="DUF3298"/>
    <property type="match status" value="1"/>
</dbReference>
<sequence>MNRIEEDHKRGWIKVDNYIKLPVNISTVRVSRPKLRVYYPQVKGLKDKGVQDRINKKIYKETDKLIKEQGYYENPLTEVTGYYEIKTNQRNVLSLSLINYAFSGGAHGLTLIRSLTFDIDTGKEYQLSELFKAGSNYRQRLSEIIREQIKEREIPLLGEFEGIRADQDYYIADKSLVIYFQLYEIAPYVYGLLHFPISIYEIEDIIAEGSPLARMFG</sequence>
<gene>
    <name evidence="3" type="ORF">U472_11825</name>
</gene>
<dbReference type="InterPro" id="IPR021729">
    <property type="entry name" value="DUF3298"/>
</dbReference>
<reference evidence="3 4" key="2">
    <citation type="submission" date="2016-08" db="EMBL/GenBank/DDBJ databases">
        <title>Orenia metallireducens sp. nov. strain Z6, a Novel Metal-reducing Firmicute from the Deep Subsurface.</title>
        <authorList>
            <person name="Maxim B.I."/>
            <person name="Kenneth K."/>
            <person name="Flynn T.M."/>
            <person name="Oloughlin E.J."/>
            <person name="Locke R.A."/>
            <person name="Weber J.R."/>
            <person name="Egan S.M."/>
            <person name="Mackie R.I."/>
            <person name="Cann I.K."/>
        </authorList>
    </citation>
    <scope>NUCLEOTIDE SEQUENCE [LARGE SCALE GENOMIC DNA]</scope>
    <source>
        <strain evidence="3 4">Z6</strain>
    </source>
</reference>
<evidence type="ECO:0000259" key="2">
    <source>
        <dbReference type="Pfam" id="PF13739"/>
    </source>
</evidence>
<dbReference type="AlphaFoldDB" id="A0A1C0A8S0"/>
<proteinExistence type="predicted"/>
<dbReference type="InterPro" id="IPR037126">
    <property type="entry name" value="PdaC/RsiV-like_sf"/>
</dbReference>
<dbReference type="EMBL" id="LWDV01000009">
    <property type="protein sequence ID" value="OCL26659.1"/>
    <property type="molecule type" value="Genomic_DNA"/>
</dbReference>
<dbReference type="InterPro" id="IPR025303">
    <property type="entry name" value="PdaC"/>
</dbReference>
<dbReference type="Pfam" id="PF13739">
    <property type="entry name" value="PdaC"/>
    <property type="match status" value="1"/>
</dbReference>
<protein>
    <recommendedName>
        <fullName evidence="5">DUF3298 domain-containing protein</fullName>
    </recommendedName>
</protein>
<comment type="caution">
    <text evidence="3">The sequence shown here is derived from an EMBL/GenBank/DDBJ whole genome shotgun (WGS) entry which is preliminary data.</text>
</comment>
<reference evidence="4" key="1">
    <citation type="submission" date="2016-07" db="EMBL/GenBank/DDBJ databases">
        <authorList>
            <person name="Florea S."/>
            <person name="Webb J.S."/>
            <person name="Jaromczyk J."/>
            <person name="Schardl C.L."/>
        </authorList>
    </citation>
    <scope>NUCLEOTIDE SEQUENCE [LARGE SCALE GENOMIC DNA]</scope>
    <source>
        <strain evidence="4">Z6</strain>
    </source>
</reference>
<dbReference type="Gene3D" id="3.30.565.40">
    <property type="entry name" value="Fervidobacterium nodosum Rt17-B1 like"/>
    <property type="match status" value="1"/>
</dbReference>
<evidence type="ECO:0008006" key="5">
    <source>
        <dbReference type="Google" id="ProtNLM"/>
    </source>
</evidence>
<accession>A0A1C0A8S0</accession>
<feature type="domain" description="Deacetylase PdaC" evidence="2">
    <location>
        <begin position="36"/>
        <end position="110"/>
    </location>
</feature>
<evidence type="ECO:0000313" key="3">
    <source>
        <dbReference type="EMBL" id="OCL26659.1"/>
    </source>
</evidence>
<keyword evidence="4" id="KW-1185">Reference proteome</keyword>
<feature type="domain" description="DUF3298" evidence="1">
    <location>
        <begin position="129"/>
        <end position="198"/>
    </location>
</feature>
<dbReference type="Gene3D" id="3.90.640.20">
    <property type="entry name" value="Heat-shock cognate protein, ATPase"/>
    <property type="match status" value="1"/>
</dbReference>
<dbReference type="Proteomes" id="UP000093514">
    <property type="component" value="Unassembled WGS sequence"/>
</dbReference>
<organism evidence="3 4">
    <name type="scientific">Orenia metallireducens</name>
    <dbReference type="NCBI Taxonomy" id="1413210"/>
    <lineage>
        <taxon>Bacteria</taxon>
        <taxon>Bacillati</taxon>
        <taxon>Bacillota</taxon>
        <taxon>Clostridia</taxon>
        <taxon>Halanaerobiales</taxon>
        <taxon>Halobacteroidaceae</taxon>
        <taxon>Orenia</taxon>
    </lineage>
</organism>
<evidence type="ECO:0000313" key="4">
    <source>
        <dbReference type="Proteomes" id="UP000093514"/>
    </source>
</evidence>
<dbReference type="OrthoDB" id="5637at2"/>
<evidence type="ECO:0000259" key="1">
    <source>
        <dbReference type="Pfam" id="PF11738"/>
    </source>
</evidence>
<name>A0A1C0A8S0_9FIRM</name>